<gene>
    <name evidence="4" type="ORF">I79_025396</name>
</gene>
<organism evidence="4 5">
    <name type="scientific">Cricetulus griseus</name>
    <name type="common">Chinese hamster</name>
    <name type="synonym">Cricetulus barabensis griseus</name>
    <dbReference type="NCBI Taxonomy" id="10029"/>
    <lineage>
        <taxon>Eukaryota</taxon>
        <taxon>Metazoa</taxon>
        <taxon>Chordata</taxon>
        <taxon>Craniata</taxon>
        <taxon>Vertebrata</taxon>
        <taxon>Euteleostomi</taxon>
        <taxon>Mammalia</taxon>
        <taxon>Eutheria</taxon>
        <taxon>Euarchontoglires</taxon>
        <taxon>Glires</taxon>
        <taxon>Rodentia</taxon>
        <taxon>Myomorpha</taxon>
        <taxon>Muroidea</taxon>
        <taxon>Cricetidae</taxon>
        <taxon>Cricetinae</taxon>
        <taxon>Cricetulus</taxon>
    </lineage>
</organism>
<dbReference type="Pfam" id="PF12796">
    <property type="entry name" value="Ank_2"/>
    <property type="match status" value="1"/>
</dbReference>
<evidence type="ECO:0000313" key="5">
    <source>
        <dbReference type="Proteomes" id="UP000001075"/>
    </source>
</evidence>
<dbReference type="PANTHER" id="PTHR24161">
    <property type="entry name" value="ANK_REP_REGION DOMAIN-CONTAINING PROTEIN-RELATED"/>
    <property type="match status" value="1"/>
</dbReference>
<dbReference type="InterPro" id="IPR036770">
    <property type="entry name" value="Ankyrin_rpt-contain_sf"/>
</dbReference>
<evidence type="ECO:0000256" key="1">
    <source>
        <dbReference type="ARBA" id="ARBA00022737"/>
    </source>
</evidence>
<dbReference type="Proteomes" id="UP000001075">
    <property type="component" value="Unassembled WGS sequence"/>
</dbReference>
<feature type="repeat" description="ANK" evidence="3">
    <location>
        <begin position="15"/>
        <end position="36"/>
    </location>
</feature>
<dbReference type="PaxDb" id="10029-XP_007643080.1"/>
<evidence type="ECO:0000256" key="3">
    <source>
        <dbReference type="PROSITE-ProRule" id="PRU00023"/>
    </source>
</evidence>
<dbReference type="PROSITE" id="PS50297">
    <property type="entry name" value="ANK_REP_REGION"/>
    <property type="match status" value="2"/>
</dbReference>
<dbReference type="PROSITE" id="PS50088">
    <property type="entry name" value="ANK_REPEAT"/>
    <property type="match status" value="2"/>
</dbReference>
<reference evidence="5" key="1">
    <citation type="journal article" date="2011" name="Nat. Biotechnol.">
        <title>The genomic sequence of the Chinese hamster ovary (CHO)-K1 cell line.</title>
        <authorList>
            <person name="Xu X."/>
            <person name="Nagarajan H."/>
            <person name="Lewis N.E."/>
            <person name="Pan S."/>
            <person name="Cai Z."/>
            <person name="Liu X."/>
            <person name="Chen W."/>
            <person name="Xie M."/>
            <person name="Wang W."/>
            <person name="Hammond S."/>
            <person name="Andersen M.R."/>
            <person name="Neff N."/>
            <person name="Passarelli B."/>
            <person name="Koh W."/>
            <person name="Fan H.C."/>
            <person name="Wang J."/>
            <person name="Gui Y."/>
            <person name="Lee K.H."/>
            <person name="Betenbaugh M.J."/>
            <person name="Quake S.R."/>
            <person name="Famili I."/>
            <person name="Palsson B.O."/>
            <person name="Wang J."/>
        </authorList>
    </citation>
    <scope>NUCLEOTIDE SEQUENCE [LARGE SCALE GENOMIC DNA]</scope>
    <source>
        <strain evidence="5">CHO K1 cell line</strain>
    </source>
</reference>
<dbReference type="AlphaFoldDB" id="G3IN84"/>
<dbReference type="InterPro" id="IPR002110">
    <property type="entry name" value="Ankyrin_rpt"/>
</dbReference>
<dbReference type="Pfam" id="PF00023">
    <property type="entry name" value="Ank"/>
    <property type="match status" value="2"/>
</dbReference>
<dbReference type="EMBL" id="JH005567">
    <property type="protein sequence ID" value="EGW05436.1"/>
    <property type="molecule type" value="Genomic_DNA"/>
</dbReference>
<name>G3IN84_CRIGR</name>
<keyword evidence="2 3" id="KW-0040">ANK repeat</keyword>
<dbReference type="SUPFAM" id="SSF48403">
    <property type="entry name" value="Ankyrin repeat"/>
    <property type="match status" value="1"/>
</dbReference>
<dbReference type="SMART" id="SM00248">
    <property type="entry name" value="ANK"/>
    <property type="match status" value="4"/>
</dbReference>
<protein>
    <submittedName>
        <fullName evidence="4">Serine/threonine-protein phosphatase 6 regulatory ankyrin repeat subunit A</fullName>
    </submittedName>
</protein>
<evidence type="ECO:0000256" key="2">
    <source>
        <dbReference type="ARBA" id="ARBA00023043"/>
    </source>
</evidence>
<feature type="repeat" description="ANK" evidence="3">
    <location>
        <begin position="115"/>
        <end position="147"/>
    </location>
</feature>
<evidence type="ECO:0000313" key="4">
    <source>
        <dbReference type="EMBL" id="EGW05436.1"/>
    </source>
</evidence>
<accession>G3IN84</accession>
<proteinExistence type="predicted"/>
<keyword evidence="1" id="KW-0677">Repeat</keyword>
<dbReference type="PANTHER" id="PTHR24161:SF122">
    <property type="match status" value="1"/>
</dbReference>
<dbReference type="Gene3D" id="1.25.40.20">
    <property type="entry name" value="Ankyrin repeat-containing domain"/>
    <property type="match status" value="2"/>
</dbReference>
<dbReference type="InParanoid" id="G3IN84"/>
<dbReference type="STRING" id="10029.G3IN84"/>
<sequence length="230" mass="24865">MLLEQEASILCKDSRGRTPLHYAAARGHATWLSELLQIALSEEDCCLKDNQGYTPLHWACYNDILVNNAQADLTVKDKDLNTPLHLAISKGHEKCALLILDKIQDESLINAKNSALQTPLHIAARNGLKVVVEELLAKGACVLAVDENGHTPALACAPNKDVADCLALILATMMPFSPSSTMAAVNLVCFRKDSLSRTTLSNLGSRVSLCSNNVGSEDGYNENDSDSETF</sequence>